<dbReference type="GO" id="GO:0005634">
    <property type="term" value="C:nucleus"/>
    <property type="evidence" value="ECO:0007669"/>
    <property type="project" value="UniProtKB-SubCell"/>
</dbReference>
<dbReference type="AlphaFoldDB" id="A0A6V7XBM9"/>
<gene>
    <name evidence="4" type="ORF">MENT_LOCUS49887</name>
</gene>
<proteinExistence type="predicted"/>
<name>A0A6V7XBM9_MELEN</name>
<dbReference type="Proteomes" id="UP000580250">
    <property type="component" value="Unassembled WGS sequence"/>
</dbReference>
<evidence type="ECO:0000313" key="4">
    <source>
        <dbReference type="EMBL" id="CAD2196704.1"/>
    </source>
</evidence>
<dbReference type="EMBL" id="CAJEWN010001348">
    <property type="protein sequence ID" value="CAD2196704.1"/>
    <property type="molecule type" value="Genomic_DNA"/>
</dbReference>
<evidence type="ECO:0000313" key="5">
    <source>
        <dbReference type="Proteomes" id="UP000580250"/>
    </source>
</evidence>
<dbReference type="OrthoDB" id="79171at2759"/>
<accession>A0A6V7XBM9</accession>
<comment type="caution">
    <text evidence="4">The sequence shown here is derived from an EMBL/GenBank/DDBJ whole genome shotgun (WGS) entry which is preliminary data.</text>
</comment>
<protein>
    <submittedName>
        <fullName evidence="4">Uncharacterized protein</fullName>
    </submittedName>
</protein>
<feature type="region of interest" description="Disordered" evidence="3">
    <location>
        <begin position="145"/>
        <end position="172"/>
    </location>
</feature>
<sequence length="264" mass="30241">MNASSELENYKIQLQQVEAALIAEPDNEELIKLKEDLNEIIVLQQELVTNTPSEVLTTSSSSLSNKERLVWKVGDRCLATSKGGQKQVAVIDGISQDKVAITFANSGKKDMVRLSDLSIAPIEEKKKYIFQTGKQNAMKKEWHLERERRKVRAQKKEQRRKQMEEQKEVEKNKWKNFNARANAKNMKGLKHIEATGSAADGPKGQKRSTTWPQFFGRFISSKYSSFWCDLTRKYGIPLLIGKWEIIDRDFWGGGVFLEISFIVI</sequence>
<organism evidence="4 5">
    <name type="scientific">Meloidogyne enterolobii</name>
    <name type="common">Root-knot nematode worm</name>
    <name type="synonym">Meloidogyne mayaguensis</name>
    <dbReference type="NCBI Taxonomy" id="390850"/>
    <lineage>
        <taxon>Eukaryota</taxon>
        <taxon>Metazoa</taxon>
        <taxon>Ecdysozoa</taxon>
        <taxon>Nematoda</taxon>
        <taxon>Chromadorea</taxon>
        <taxon>Rhabditida</taxon>
        <taxon>Tylenchina</taxon>
        <taxon>Tylenchomorpha</taxon>
        <taxon>Tylenchoidea</taxon>
        <taxon>Meloidogynidae</taxon>
        <taxon>Meloidogyninae</taxon>
        <taxon>Meloidogyne</taxon>
    </lineage>
</organism>
<evidence type="ECO:0000256" key="2">
    <source>
        <dbReference type="ARBA" id="ARBA00023242"/>
    </source>
</evidence>
<dbReference type="PANTHER" id="PTHR46297">
    <property type="entry name" value="ZINC FINGER CCCH-TYPE WITH G PATCH DOMAIN-CONTAINING PROTEIN"/>
    <property type="match status" value="1"/>
</dbReference>
<evidence type="ECO:0000256" key="1">
    <source>
        <dbReference type="ARBA" id="ARBA00004123"/>
    </source>
</evidence>
<comment type="subcellular location">
    <subcellularLocation>
        <location evidence="1">Nucleus</location>
    </subcellularLocation>
</comment>
<reference evidence="4 5" key="1">
    <citation type="submission" date="2020-08" db="EMBL/GenBank/DDBJ databases">
        <authorList>
            <person name="Koutsovoulos G."/>
            <person name="Danchin GJ E."/>
        </authorList>
    </citation>
    <scope>NUCLEOTIDE SEQUENCE [LARGE SCALE GENOMIC DNA]</scope>
</reference>
<keyword evidence="2" id="KW-0539">Nucleus</keyword>
<evidence type="ECO:0000256" key="3">
    <source>
        <dbReference type="SAM" id="MobiDB-lite"/>
    </source>
</evidence>